<dbReference type="InterPro" id="IPR010131">
    <property type="entry name" value="MdtP/NodT-like"/>
</dbReference>
<dbReference type="Proteomes" id="UP000626370">
    <property type="component" value="Unassembled WGS sequence"/>
</dbReference>
<dbReference type="Gene3D" id="2.20.200.10">
    <property type="entry name" value="Outer membrane efflux proteins (OEP)"/>
    <property type="match status" value="1"/>
</dbReference>
<organism evidence="2 3">
    <name type="scientific">Thalassotalea profundi</name>
    <dbReference type="NCBI Taxonomy" id="2036687"/>
    <lineage>
        <taxon>Bacteria</taxon>
        <taxon>Pseudomonadati</taxon>
        <taxon>Pseudomonadota</taxon>
        <taxon>Gammaproteobacteria</taxon>
        <taxon>Alteromonadales</taxon>
        <taxon>Colwelliaceae</taxon>
        <taxon>Thalassotalea</taxon>
    </lineage>
</organism>
<reference evidence="3" key="1">
    <citation type="journal article" date="2019" name="Int. J. Syst. Evol. Microbiol.">
        <title>The Global Catalogue of Microorganisms (GCM) 10K type strain sequencing project: providing services to taxonomists for standard genome sequencing and annotation.</title>
        <authorList>
            <consortium name="The Broad Institute Genomics Platform"/>
            <consortium name="The Broad Institute Genome Sequencing Center for Infectious Disease"/>
            <person name="Wu L."/>
            <person name="Ma J."/>
        </authorList>
    </citation>
    <scope>NUCLEOTIDE SEQUENCE [LARGE SCALE GENOMIC DNA]</scope>
    <source>
        <strain evidence="3">CGMCC 1.15922</strain>
    </source>
</reference>
<comment type="similarity">
    <text evidence="1">Belongs to the outer membrane factor (OMF) (TC 1.B.17) family.</text>
</comment>
<dbReference type="Pfam" id="PF02321">
    <property type="entry name" value="OEP"/>
    <property type="match status" value="2"/>
</dbReference>
<protein>
    <submittedName>
        <fullName evidence="2">RND transporter</fullName>
    </submittedName>
</protein>
<proteinExistence type="inferred from homology"/>
<comment type="caution">
    <text evidence="2">The sequence shown here is derived from an EMBL/GenBank/DDBJ whole genome shotgun (WGS) entry which is preliminary data.</text>
</comment>
<dbReference type="SUPFAM" id="SSF56954">
    <property type="entry name" value="Outer membrane efflux proteins (OEP)"/>
    <property type="match status" value="1"/>
</dbReference>
<gene>
    <name evidence="2" type="ORF">GCM10011501_14590</name>
</gene>
<dbReference type="PANTHER" id="PTHR30203:SF25">
    <property type="entry name" value="OUTER MEMBRANE PROTEIN-RELATED"/>
    <property type="match status" value="1"/>
</dbReference>
<evidence type="ECO:0000313" key="2">
    <source>
        <dbReference type="EMBL" id="GHE86482.1"/>
    </source>
</evidence>
<sequence length="479" mass="53205">MMKTLINSNLKSNVSIMFKNKVHIVAAVMLSALITGCASKINETQHQQLLESFIERADIASNLSGQDELNWWHRFNSAQLNQLVDAALAKNHDLKTSQLQLKSALARLGAQKTDYLPQGSISASANRSSLADAISKESTANIASDWQIDLFGRITALVDAANASAMSQAEQLRLLQVEVVSAIVKGYVNYQGNIKKEHIATKQIEALHQSIDVLQAQVDEGMANELDLNRTKAQLSQQQALLPEIKYAKYRDLSTLALLTGHFTNEIKVDENSEVLLSQIAVEIIDPNNAIALRPDILQALYKFSQANSLSVAANKALLPNISLSGFAGILGLNNTRLVDTQQQWQVNPQIEWSLLSYPALLAQKEAQEYLSEAAYSEYQKIVLKAMNESELSLQLLVKQNNQQSFAQERFKHANNAFYQAQAMYQEGQIPYLELLDARQDVLIAEKDNIDSSISSLIAKVSTYQAFNGRWSRQLTAEK</sequence>
<dbReference type="PANTHER" id="PTHR30203">
    <property type="entry name" value="OUTER MEMBRANE CATION EFFLUX PROTEIN"/>
    <property type="match status" value="1"/>
</dbReference>
<dbReference type="EMBL" id="BNAH01000005">
    <property type="protein sequence ID" value="GHE86482.1"/>
    <property type="molecule type" value="Genomic_DNA"/>
</dbReference>
<evidence type="ECO:0000313" key="3">
    <source>
        <dbReference type="Proteomes" id="UP000626370"/>
    </source>
</evidence>
<accession>A0ABQ3IKE6</accession>
<name>A0ABQ3IKE6_9GAMM</name>
<dbReference type="InterPro" id="IPR003423">
    <property type="entry name" value="OMP_efflux"/>
</dbReference>
<keyword evidence="3" id="KW-1185">Reference proteome</keyword>
<dbReference type="Gene3D" id="1.20.1600.10">
    <property type="entry name" value="Outer membrane efflux proteins (OEP)"/>
    <property type="match status" value="1"/>
</dbReference>
<evidence type="ECO:0000256" key="1">
    <source>
        <dbReference type="ARBA" id="ARBA00007613"/>
    </source>
</evidence>